<evidence type="ECO:0000313" key="3">
    <source>
        <dbReference type="EMBL" id="KUJ56398.1"/>
    </source>
</evidence>
<reference evidence="3 4" key="1">
    <citation type="submission" date="2015-10" db="EMBL/GenBank/DDBJ databases">
        <title>Genome sequence of Chryseobacterium greenlandense.</title>
        <authorList>
            <person name="Newman J."/>
            <person name="Fischer K."/>
            <person name="Miller J."/>
        </authorList>
    </citation>
    <scope>NUCLEOTIDE SEQUENCE [LARGE SCALE GENOMIC DNA]</scope>
    <source>
        <strain evidence="3 4">UMB34</strain>
    </source>
</reference>
<keyword evidence="1" id="KW-0812">Transmembrane</keyword>
<gene>
    <name evidence="3" type="ORF">AR686_07490</name>
</gene>
<sequence length="211" mass="24455">MIITFANQKGGVGKTTLAIAFANYLSLFTDKKVNVIDFDFQRSFYRQWSEDKELKADYLYEVEKISEENIHLTQNEKVLMQLKESQEVILFDTAGNIQNNYTQVLQYSDAIIIPYGYSGVTMMSTVLFLNLLKLIKVKAKIYFIRNNMRKDDSYELKPVMDAEFNTIGKVIGGSVLTRKCMLGINTKGLTYEQKLAVKETFDELIYHLWEF</sequence>
<evidence type="ECO:0000256" key="1">
    <source>
        <dbReference type="SAM" id="Phobius"/>
    </source>
</evidence>
<dbReference type="InterPro" id="IPR002586">
    <property type="entry name" value="CobQ/CobB/MinD/ParA_Nub-bd_dom"/>
</dbReference>
<comment type="caution">
    <text evidence="3">The sequence shown here is derived from an EMBL/GenBank/DDBJ whole genome shotgun (WGS) entry which is preliminary data.</text>
</comment>
<name>A0A117KBR7_9FLAO</name>
<dbReference type="AlphaFoldDB" id="A0A117KBR7"/>
<dbReference type="PANTHER" id="PTHR13696:SF99">
    <property type="entry name" value="COBYRINIC ACID AC-DIAMIDE SYNTHASE"/>
    <property type="match status" value="1"/>
</dbReference>
<keyword evidence="1" id="KW-1133">Transmembrane helix</keyword>
<evidence type="ECO:0000259" key="2">
    <source>
        <dbReference type="Pfam" id="PF01656"/>
    </source>
</evidence>
<dbReference type="Proteomes" id="UP000054388">
    <property type="component" value="Unassembled WGS sequence"/>
</dbReference>
<dbReference type="PANTHER" id="PTHR13696">
    <property type="entry name" value="P-LOOP CONTAINING NUCLEOSIDE TRIPHOSPHATE HYDROLASE"/>
    <property type="match status" value="1"/>
</dbReference>
<keyword evidence="1" id="KW-0472">Membrane</keyword>
<feature type="transmembrane region" description="Helical" evidence="1">
    <location>
        <begin position="115"/>
        <end position="135"/>
    </location>
</feature>
<proteinExistence type="predicted"/>
<protein>
    <recommendedName>
        <fullName evidence="2">CobQ/CobB/MinD/ParA nucleotide binding domain-containing protein</fullName>
    </recommendedName>
</protein>
<dbReference type="Pfam" id="PF01656">
    <property type="entry name" value="CbiA"/>
    <property type="match status" value="1"/>
</dbReference>
<dbReference type="RefSeq" id="WP_059136364.1">
    <property type="nucleotide sequence ID" value="NZ_LMAI01000004.1"/>
</dbReference>
<feature type="domain" description="CobQ/CobB/MinD/ParA nucleotide binding" evidence="2">
    <location>
        <begin position="3"/>
        <end position="124"/>
    </location>
</feature>
<dbReference type="CDD" id="cd02042">
    <property type="entry name" value="ParAB_family"/>
    <property type="match status" value="1"/>
</dbReference>
<dbReference type="EMBL" id="LMAI01000004">
    <property type="protein sequence ID" value="KUJ56398.1"/>
    <property type="molecule type" value="Genomic_DNA"/>
</dbReference>
<dbReference type="InterPro" id="IPR027417">
    <property type="entry name" value="P-loop_NTPase"/>
</dbReference>
<dbReference type="SUPFAM" id="SSF52540">
    <property type="entry name" value="P-loop containing nucleoside triphosphate hydrolases"/>
    <property type="match status" value="1"/>
</dbReference>
<organism evidence="3 4">
    <name type="scientific">Chryseobacterium aquaticum subsp. greenlandense</name>
    <dbReference type="NCBI Taxonomy" id="345663"/>
    <lineage>
        <taxon>Bacteria</taxon>
        <taxon>Pseudomonadati</taxon>
        <taxon>Bacteroidota</taxon>
        <taxon>Flavobacteriia</taxon>
        <taxon>Flavobacteriales</taxon>
        <taxon>Weeksellaceae</taxon>
        <taxon>Chryseobacterium group</taxon>
        <taxon>Chryseobacterium</taxon>
    </lineage>
</organism>
<dbReference type="Gene3D" id="3.40.50.300">
    <property type="entry name" value="P-loop containing nucleotide triphosphate hydrolases"/>
    <property type="match status" value="1"/>
</dbReference>
<dbReference type="InterPro" id="IPR050678">
    <property type="entry name" value="DNA_Partitioning_ATPase"/>
</dbReference>
<evidence type="ECO:0000313" key="4">
    <source>
        <dbReference type="Proteomes" id="UP000054388"/>
    </source>
</evidence>
<accession>A0A117KBR7</accession>